<reference evidence="3" key="1">
    <citation type="submission" date="2017-02" db="UniProtKB">
        <authorList>
            <consortium name="WormBaseParasite"/>
        </authorList>
    </citation>
    <scope>IDENTIFICATION</scope>
</reference>
<evidence type="ECO:0000313" key="3">
    <source>
        <dbReference type="WBParaSite" id="PTRK_0001756700.1"/>
    </source>
</evidence>
<keyword evidence="2" id="KW-1185">Reference proteome</keyword>
<feature type="signal peptide" evidence="1">
    <location>
        <begin position="1"/>
        <end position="25"/>
    </location>
</feature>
<evidence type="ECO:0000313" key="2">
    <source>
        <dbReference type="Proteomes" id="UP000038045"/>
    </source>
</evidence>
<dbReference type="AlphaFoldDB" id="A0A0N5A6E5"/>
<accession>A0A0N5A6E5</accession>
<protein>
    <submittedName>
        <fullName evidence="3">Activin_recp domain-containing protein</fullName>
    </submittedName>
</protein>
<evidence type="ECO:0000256" key="1">
    <source>
        <dbReference type="SAM" id="SignalP"/>
    </source>
</evidence>
<feature type="chain" id="PRO_5005892734" evidence="1">
    <location>
        <begin position="26"/>
        <end position="130"/>
    </location>
</feature>
<proteinExistence type="predicted"/>
<dbReference type="WBParaSite" id="PTRK_0001756700.1">
    <property type="protein sequence ID" value="PTRK_0001756700.1"/>
    <property type="gene ID" value="PTRK_0001756700"/>
</dbReference>
<keyword evidence="1" id="KW-0732">Signal</keyword>
<dbReference type="Proteomes" id="UP000038045">
    <property type="component" value="Unplaced"/>
</dbReference>
<organism evidence="2 3">
    <name type="scientific">Parastrongyloides trichosuri</name>
    <name type="common">Possum-specific nematode worm</name>
    <dbReference type="NCBI Taxonomy" id="131310"/>
    <lineage>
        <taxon>Eukaryota</taxon>
        <taxon>Metazoa</taxon>
        <taxon>Ecdysozoa</taxon>
        <taxon>Nematoda</taxon>
        <taxon>Chromadorea</taxon>
        <taxon>Rhabditida</taxon>
        <taxon>Tylenchina</taxon>
        <taxon>Panagrolaimomorpha</taxon>
        <taxon>Strongyloidoidea</taxon>
        <taxon>Strongyloididae</taxon>
        <taxon>Parastrongyloides</taxon>
    </lineage>
</organism>
<name>A0A0N5A6E5_PARTI</name>
<sequence>MIFNKIASLTVLVIVLGFLSQEFSALTCKIIDFNSKGLTDTNYIIEYENNERYYEINSGCAKKDMNCDPFGKTFCYTNYIIEYENNERYYEINSGCAKECLNPQPSCNASSLSADNYDCCCQGEQCNKLF</sequence>